<evidence type="ECO:0000313" key="7">
    <source>
        <dbReference type="Proteomes" id="UP001201262"/>
    </source>
</evidence>
<organism evidence="6 7">
    <name type="scientific">Talaromyces proteolyticus</name>
    <dbReference type="NCBI Taxonomy" id="1131652"/>
    <lineage>
        <taxon>Eukaryota</taxon>
        <taxon>Fungi</taxon>
        <taxon>Dikarya</taxon>
        <taxon>Ascomycota</taxon>
        <taxon>Pezizomycotina</taxon>
        <taxon>Eurotiomycetes</taxon>
        <taxon>Eurotiomycetidae</taxon>
        <taxon>Eurotiales</taxon>
        <taxon>Trichocomaceae</taxon>
        <taxon>Talaromyces</taxon>
        <taxon>Talaromyces sect. Bacilispori</taxon>
    </lineage>
</organism>
<feature type="region of interest" description="Disordered" evidence="3">
    <location>
        <begin position="226"/>
        <end position="267"/>
    </location>
</feature>
<dbReference type="Gene3D" id="2.60.40.10">
    <property type="entry name" value="Immunoglobulins"/>
    <property type="match status" value="1"/>
</dbReference>
<dbReference type="InterPro" id="IPR014756">
    <property type="entry name" value="Ig_E-set"/>
</dbReference>
<dbReference type="InterPro" id="IPR002110">
    <property type="entry name" value="Ankyrin_rpt"/>
</dbReference>
<dbReference type="Pfam" id="PF12796">
    <property type="entry name" value="Ank_2"/>
    <property type="match status" value="1"/>
</dbReference>
<feature type="compositionally biased region" description="Polar residues" evidence="3">
    <location>
        <begin position="56"/>
        <end position="73"/>
    </location>
</feature>
<proteinExistence type="predicted"/>
<gene>
    <name evidence="6" type="ORF">BGW36DRAFT_375982</name>
</gene>
<protein>
    <submittedName>
        <fullName evidence="6">Membrane-tethered transcription factor</fullName>
    </submittedName>
</protein>
<feature type="domain" description="IPT/TIG" evidence="4">
    <location>
        <begin position="806"/>
        <end position="873"/>
    </location>
</feature>
<dbReference type="GO" id="GO:0003712">
    <property type="term" value="F:transcription coregulator activity"/>
    <property type="evidence" value="ECO:0007669"/>
    <property type="project" value="TreeGrafter"/>
</dbReference>
<feature type="compositionally biased region" description="Polar residues" evidence="3">
    <location>
        <begin position="741"/>
        <end position="774"/>
    </location>
</feature>
<dbReference type="InterPro" id="IPR036770">
    <property type="entry name" value="Ankyrin_rpt-contain_sf"/>
</dbReference>
<feature type="region of interest" description="Disordered" evidence="3">
    <location>
        <begin position="52"/>
        <end position="124"/>
    </location>
</feature>
<dbReference type="PANTHER" id="PTHR23335">
    <property type="entry name" value="CALMODULIN-BINDING TRANSCRIPTION ACTIVATOR CAMTA"/>
    <property type="match status" value="1"/>
</dbReference>
<feature type="domain" description="SPT23/MGA2-like DNA-binding" evidence="5">
    <location>
        <begin position="328"/>
        <end position="408"/>
    </location>
</feature>
<feature type="compositionally biased region" description="Polar residues" evidence="3">
    <location>
        <begin position="687"/>
        <end position="706"/>
    </location>
</feature>
<reference evidence="6" key="1">
    <citation type="submission" date="2021-12" db="EMBL/GenBank/DDBJ databases">
        <title>Convergent genome expansion in fungi linked to evolution of root-endophyte symbiosis.</title>
        <authorList>
            <consortium name="DOE Joint Genome Institute"/>
            <person name="Ke Y.-H."/>
            <person name="Bonito G."/>
            <person name="Liao H.-L."/>
            <person name="Looney B."/>
            <person name="Rojas-Flechas A."/>
            <person name="Nash J."/>
            <person name="Hameed K."/>
            <person name="Schadt C."/>
            <person name="Martin F."/>
            <person name="Crous P.W."/>
            <person name="Miettinen O."/>
            <person name="Magnuson J.K."/>
            <person name="Labbe J."/>
            <person name="Jacobson D."/>
            <person name="Doktycz M.J."/>
            <person name="Veneault-Fourrey C."/>
            <person name="Kuo A."/>
            <person name="Mondo S."/>
            <person name="Calhoun S."/>
            <person name="Riley R."/>
            <person name="Ohm R."/>
            <person name="LaButti K."/>
            <person name="Andreopoulos B."/>
            <person name="Pangilinan J."/>
            <person name="Nolan M."/>
            <person name="Tritt A."/>
            <person name="Clum A."/>
            <person name="Lipzen A."/>
            <person name="Daum C."/>
            <person name="Barry K."/>
            <person name="Grigoriev I.V."/>
            <person name="Vilgalys R."/>
        </authorList>
    </citation>
    <scope>NUCLEOTIDE SEQUENCE</scope>
    <source>
        <strain evidence="6">PMI_201</strain>
    </source>
</reference>
<evidence type="ECO:0000256" key="3">
    <source>
        <dbReference type="SAM" id="MobiDB-lite"/>
    </source>
</evidence>
<feature type="domain" description="SPT23/MGA2-like DNA-binding" evidence="5">
    <location>
        <begin position="440"/>
        <end position="556"/>
    </location>
</feature>
<keyword evidence="7" id="KW-1185">Reference proteome</keyword>
<dbReference type="GeneID" id="70246114"/>
<feature type="repeat" description="ANK" evidence="2">
    <location>
        <begin position="1028"/>
        <end position="1060"/>
    </location>
</feature>
<evidence type="ECO:0000313" key="6">
    <source>
        <dbReference type="EMBL" id="KAH8698384.1"/>
    </source>
</evidence>
<dbReference type="Proteomes" id="UP001201262">
    <property type="component" value="Unassembled WGS sequence"/>
</dbReference>
<dbReference type="CDD" id="cd00102">
    <property type="entry name" value="IPT"/>
    <property type="match status" value="1"/>
</dbReference>
<evidence type="ECO:0000259" key="5">
    <source>
        <dbReference type="Pfam" id="PF25603"/>
    </source>
</evidence>
<dbReference type="PROSITE" id="PS50088">
    <property type="entry name" value="ANK_REPEAT"/>
    <property type="match status" value="2"/>
</dbReference>
<dbReference type="GO" id="GO:0005634">
    <property type="term" value="C:nucleus"/>
    <property type="evidence" value="ECO:0007669"/>
    <property type="project" value="TreeGrafter"/>
</dbReference>
<evidence type="ECO:0000259" key="4">
    <source>
        <dbReference type="Pfam" id="PF01833"/>
    </source>
</evidence>
<accession>A0AAD4Q158</accession>
<dbReference type="PANTHER" id="PTHR23335:SF1">
    <property type="entry name" value="CALMODULIN-BINDING TRANSCRIPTION ACTIVATOR, ISOFORM F"/>
    <property type="match status" value="1"/>
</dbReference>
<dbReference type="InterPro" id="IPR057962">
    <property type="entry name" value="SPT23_MGA2_DBD"/>
</dbReference>
<feature type="region of interest" description="Disordered" evidence="3">
    <location>
        <begin position="410"/>
        <end position="441"/>
    </location>
</feature>
<dbReference type="PROSITE" id="PS50297">
    <property type="entry name" value="ANK_REP_REGION"/>
    <property type="match status" value="2"/>
</dbReference>
<dbReference type="Gene3D" id="1.25.40.20">
    <property type="entry name" value="Ankyrin repeat-containing domain"/>
    <property type="match status" value="1"/>
</dbReference>
<feature type="region of interest" description="Disordered" evidence="3">
    <location>
        <begin position="1113"/>
        <end position="1158"/>
    </location>
</feature>
<feature type="compositionally biased region" description="Acidic residues" evidence="3">
    <location>
        <begin position="1124"/>
        <end position="1140"/>
    </location>
</feature>
<evidence type="ECO:0000256" key="2">
    <source>
        <dbReference type="PROSITE-ProRule" id="PRU00023"/>
    </source>
</evidence>
<feature type="region of interest" description="Disordered" evidence="3">
    <location>
        <begin position="626"/>
        <end position="780"/>
    </location>
</feature>
<feature type="region of interest" description="Disordered" evidence="3">
    <location>
        <begin position="186"/>
        <end position="211"/>
    </location>
</feature>
<dbReference type="SUPFAM" id="SSF48403">
    <property type="entry name" value="Ankyrin repeat"/>
    <property type="match status" value="1"/>
</dbReference>
<dbReference type="EMBL" id="JAJTJA010000005">
    <property type="protein sequence ID" value="KAH8698384.1"/>
    <property type="molecule type" value="Genomic_DNA"/>
</dbReference>
<feature type="compositionally biased region" description="Low complexity" evidence="3">
    <location>
        <begin position="255"/>
        <end position="267"/>
    </location>
</feature>
<dbReference type="Pfam" id="PF01833">
    <property type="entry name" value="TIG"/>
    <property type="match status" value="1"/>
</dbReference>
<feature type="compositionally biased region" description="Low complexity" evidence="3">
    <location>
        <begin position="95"/>
        <end position="113"/>
    </location>
</feature>
<dbReference type="InterPro" id="IPR002909">
    <property type="entry name" value="IPT_dom"/>
</dbReference>
<feature type="compositionally biased region" description="Polar residues" evidence="3">
    <location>
        <begin position="637"/>
        <end position="654"/>
    </location>
</feature>
<dbReference type="InterPro" id="IPR013783">
    <property type="entry name" value="Ig-like_fold"/>
</dbReference>
<dbReference type="RefSeq" id="XP_046072848.1">
    <property type="nucleotide sequence ID" value="XM_046215827.1"/>
</dbReference>
<name>A0AAD4Q158_9EURO</name>
<feature type="repeat" description="ANK" evidence="2">
    <location>
        <begin position="995"/>
        <end position="1027"/>
    </location>
</feature>
<dbReference type="SMART" id="SM00248">
    <property type="entry name" value="ANK"/>
    <property type="match status" value="2"/>
</dbReference>
<keyword evidence="1 2" id="KW-0040">ANK repeat</keyword>
<dbReference type="SUPFAM" id="SSF81296">
    <property type="entry name" value="E set domains"/>
    <property type="match status" value="1"/>
</dbReference>
<dbReference type="GO" id="GO:0003690">
    <property type="term" value="F:double-stranded DNA binding"/>
    <property type="evidence" value="ECO:0007669"/>
    <property type="project" value="TreeGrafter"/>
</dbReference>
<sequence length="1379" mass="149793">MRPMESASSPAFPHLDPIVLDVDMNGLYHDGDMEFLNNGNIANEGGRDLDDFFITPSESGNGNDMESYPSTSDVKMKKKVRGTAALKRPHTFTLDSSSESPGDNSSPSSSAESPGDHGRNSSVGSAIHSENAVNFNGDGWLDPQTFSEKDDNLFGMDANIGGFNPNYADIESSNRVMDSAFDFESAASSPTPLTIDGVSAPGASIKQGRSPATTMNHLNQYKASGLSQHSASPFYSPRSREASPMTSKLHHPHARSGSSQWSGRSPSSALEDNFGAFSVNTASPLNPTLSPPNTNISHISMHFGTPEYSIPSPTHANAVSRGRNRPILHVHPTSLKSRVETQIPIRLTLFPLPGGVQKLRLPTHTISKPKFLAKPEVGRSPEILELYTTLVCSSAMQDKAKLERAFARARGEAVKRASPVSPTEEGKSPEDDDDKPLDGGEVKICQGCIQRERKRASRKKQRKPDEDELFQKNEDKRVIVFNTHEIKNWVEPPKDSSMSFTPPGAMQVELPMRIACYCRHQNEKLGFQVILTIKDHLDNVVAQATTNSIMITDDHKTHSASSAVNTVAAAPSSALPDGTHLPGAGVFVSSQDAAKSTSVGQKTFRASSTTDLQSLQQQYASQYPMTPGAFAIPQPAGTPSSSATPRNLSRQASPSEHPGPSSKRRKHSNSGKLPTGLTMTKLDGLQSAPSTSSSTANGQYASSTRGLVSPVERPFATPISFGNGPPTPNGHDSNPYFGYLPQTQSVDGFAQTGSAPNSAHASRQGSPGLTSRNTFAEPAHGLPLGPNPVNQAWPHMTNAGNRLPTIIHKLVPAEGSTTGGTEVTLLGSGFYPGMEVVFGDTLATTTTFWGDKCLNCLTPPALQPGIVPVVFKHEHPTFGQVPQTQPILPKQQHFFRYVDDRELQMYRLALSILGQKLRSPTDAFQTAQRIMGGDQTALWNLQNDLQGGSNGQRQVPNFNAQNQTSDLDSKMLTYLEFIDLDDSPRAPKYNLRSITGLTLLHFASSLGLTRFVAGLLARGANPDVQDKNGHSAMHFAALSGHAHIIHRLRLAGANALARSVRGFTPADIAISLPAHQAALIPASHYRSRSVGSSPSLRRRHSSSVSLSSFWETSSASGSFNYPQEESEESEESATDDEEIEYISSSRRSSIHPDPASSLYYTRSREGSVHVDGVNAPAEADVQAEGAPNPSPPAALVAWRNHLATQIHQFQQSVGRAFPNLPALPPIPALPDYQAYPMMRRITNLVPNRPVSSWSPRDGWWDLLKGNSAQAANELPAYEELYPHQEVDEDRDHELKKQSLIRAAAETALDEHFEAKPSSSASPESDDEITDIRIGRKTVISREQQEKLRHQQALKMKGLRKDKNLYFFWVSINRLFCFPN</sequence>
<dbReference type="Pfam" id="PF25603">
    <property type="entry name" value="SPT23_MGA2_DBD"/>
    <property type="match status" value="2"/>
</dbReference>
<comment type="caution">
    <text evidence="6">The sequence shown here is derived from an EMBL/GenBank/DDBJ whole genome shotgun (WGS) entry which is preliminary data.</text>
</comment>
<dbReference type="GO" id="GO:0006357">
    <property type="term" value="P:regulation of transcription by RNA polymerase II"/>
    <property type="evidence" value="ECO:0007669"/>
    <property type="project" value="TreeGrafter"/>
</dbReference>
<evidence type="ECO:0000256" key="1">
    <source>
        <dbReference type="ARBA" id="ARBA00023043"/>
    </source>
</evidence>